<dbReference type="OrthoDB" id="5493262at2"/>
<dbReference type="EMBL" id="RDOJ01000015">
    <property type="protein sequence ID" value="RLZ08029.1"/>
    <property type="molecule type" value="Genomic_DNA"/>
</dbReference>
<feature type="signal peptide" evidence="1">
    <location>
        <begin position="1"/>
        <end position="20"/>
    </location>
</feature>
<dbReference type="RefSeq" id="WP_121935171.1">
    <property type="nucleotide sequence ID" value="NZ_RDOJ01000015.1"/>
</dbReference>
<feature type="chain" id="PRO_5018174053" evidence="1">
    <location>
        <begin position="21"/>
        <end position="202"/>
    </location>
</feature>
<evidence type="ECO:0000256" key="1">
    <source>
        <dbReference type="SAM" id="SignalP"/>
    </source>
</evidence>
<organism evidence="2 3">
    <name type="scientific">Faecalibacter macacae</name>
    <dbReference type="NCBI Taxonomy" id="1859289"/>
    <lineage>
        <taxon>Bacteria</taxon>
        <taxon>Pseudomonadati</taxon>
        <taxon>Bacteroidota</taxon>
        <taxon>Flavobacteriia</taxon>
        <taxon>Flavobacteriales</taxon>
        <taxon>Weeksellaceae</taxon>
        <taxon>Faecalibacter</taxon>
    </lineage>
</organism>
<name>A0A3L9MBW3_9FLAO</name>
<accession>A0A3L9MBW3</accession>
<comment type="caution">
    <text evidence="2">The sequence shown here is derived from an EMBL/GenBank/DDBJ whole genome shotgun (WGS) entry which is preliminary data.</text>
</comment>
<reference evidence="2 3" key="1">
    <citation type="submission" date="2018-10" db="EMBL/GenBank/DDBJ databases">
        <authorList>
            <person name="Chen X."/>
        </authorList>
    </citation>
    <scope>NUCLEOTIDE SEQUENCE [LARGE SCALE GENOMIC DNA]</scope>
    <source>
        <strain evidence="2 3">YIM 102668</strain>
    </source>
</reference>
<dbReference type="Proteomes" id="UP000275348">
    <property type="component" value="Unassembled WGS sequence"/>
</dbReference>
<dbReference type="PANTHER" id="PTHR41913">
    <property type="entry name" value="DUF1684 DOMAIN-CONTAINING PROTEIN"/>
    <property type="match status" value="1"/>
</dbReference>
<protein>
    <submittedName>
        <fullName evidence="2">DUF1684 domain-containing protein</fullName>
    </submittedName>
</protein>
<sequence length="202" mass="22877">MKNISLIAFILVLITSCATKNMTELTAIEKYQKELVDFYSDSKTTPLNAEEKAIFKGITFFPVDEIYKIKADFIPINDGNVIPFPTSAGKIKHYKEYALINFKLEGKEQTLTIYQSNPIQEQYADHLFLPFTDETNGETTYGGGRYIDLSINDMLTDDGKVVIDFNQAYNPYCAYSKRYNCPIPPGNNSLDVEVKAGVTYKK</sequence>
<dbReference type="Pfam" id="PF07920">
    <property type="entry name" value="DUF1684"/>
    <property type="match status" value="1"/>
</dbReference>
<dbReference type="PANTHER" id="PTHR41913:SF1">
    <property type="entry name" value="DUF1684 DOMAIN-CONTAINING PROTEIN"/>
    <property type="match status" value="1"/>
</dbReference>
<proteinExistence type="predicted"/>
<dbReference type="PROSITE" id="PS51257">
    <property type="entry name" value="PROKAR_LIPOPROTEIN"/>
    <property type="match status" value="1"/>
</dbReference>
<dbReference type="InterPro" id="IPR012467">
    <property type="entry name" value="DUF1684"/>
</dbReference>
<gene>
    <name evidence="2" type="ORF">EAH69_10545</name>
</gene>
<keyword evidence="3" id="KW-1185">Reference proteome</keyword>
<dbReference type="AlphaFoldDB" id="A0A3L9MBW3"/>
<evidence type="ECO:0000313" key="2">
    <source>
        <dbReference type="EMBL" id="RLZ08029.1"/>
    </source>
</evidence>
<keyword evidence="1" id="KW-0732">Signal</keyword>
<evidence type="ECO:0000313" key="3">
    <source>
        <dbReference type="Proteomes" id="UP000275348"/>
    </source>
</evidence>